<keyword evidence="1 2" id="KW-0413">Isomerase</keyword>
<keyword evidence="5" id="KW-0670">Pyruvate</keyword>
<dbReference type="OrthoDB" id="9786584at2"/>
<dbReference type="Proteomes" id="UP000265768">
    <property type="component" value="Unassembled WGS sequence"/>
</dbReference>
<evidence type="ECO:0000256" key="2">
    <source>
        <dbReference type="PIRNR" id="PIRNR006241"/>
    </source>
</evidence>
<dbReference type="EMBL" id="QZEY01000018">
    <property type="protein sequence ID" value="RJL23592.1"/>
    <property type="molecule type" value="Genomic_DNA"/>
</dbReference>
<evidence type="ECO:0000259" key="4">
    <source>
        <dbReference type="Pfam" id="PF01261"/>
    </source>
</evidence>
<gene>
    <name evidence="5" type="ORF">D5H75_32325</name>
</gene>
<reference evidence="5 6" key="1">
    <citation type="submission" date="2018-09" db="EMBL/GenBank/DDBJ databases">
        <title>YIM 75507 draft genome.</title>
        <authorList>
            <person name="Tang S."/>
            <person name="Feng Y."/>
        </authorList>
    </citation>
    <scope>NUCLEOTIDE SEQUENCE [LARGE SCALE GENOMIC DNA]</scope>
    <source>
        <strain evidence="5 6">YIM 75507</strain>
    </source>
</reference>
<dbReference type="PIRSF" id="PIRSF006241">
    <property type="entry name" value="HyI"/>
    <property type="match status" value="1"/>
</dbReference>
<dbReference type="GO" id="GO:0008903">
    <property type="term" value="F:hydroxypyruvate isomerase activity"/>
    <property type="evidence" value="ECO:0007669"/>
    <property type="project" value="TreeGrafter"/>
</dbReference>
<organism evidence="5 6">
    <name type="scientific">Bailinhaonella thermotolerans</name>
    <dbReference type="NCBI Taxonomy" id="1070861"/>
    <lineage>
        <taxon>Bacteria</taxon>
        <taxon>Bacillati</taxon>
        <taxon>Actinomycetota</taxon>
        <taxon>Actinomycetes</taxon>
        <taxon>Streptosporangiales</taxon>
        <taxon>Streptosporangiaceae</taxon>
        <taxon>Bailinhaonella</taxon>
    </lineage>
</organism>
<dbReference type="RefSeq" id="WP_119930379.1">
    <property type="nucleotide sequence ID" value="NZ_QZEY01000018.1"/>
</dbReference>
<evidence type="ECO:0000313" key="5">
    <source>
        <dbReference type="EMBL" id="RJL23592.1"/>
    </source>
</evidence>
<dbReference type="InterPro" id="IPR036237">
    <property type="entry name" value="Xyl_isomerase-like_sf"/>
</dbReference>
<dbReference type="PANTHER" id="PTHR43489">
    <property type="entry name" value="ISOMERASE"/>
    <property type="match status" value="1"/>
</dbReference>
<dbReference type="InterPro" id="IPR050417">
    <property type="entry name" value="Sugar_Epim/Isomerase"/>
</dbReference>
<dbReference type="InterPro" id="IPR013022">
    <property type="entry name" value="Xyl_isomerase-like_TIM-brl"/>
</dbReference>
<comment type="caution">
    <text evidence="5">The sequence shown here is derived from an EMBL/GenBank/DDBJ whole genome shotgun (WGS) entry which is preliminary data.</text>
</comment>
<feature type="active site" description="Proton donor/acceptor" evidence="3">
    <location>
        <position position="144"/>
    </location>
</feature>
<dbReference type="GO" id="GO:0046487">
    <property type="term" value="P:glyoxylate metabolic process"/>
    <property type="evidence" value="ECO:0007669"/>
    <property type="project" value="TreeGrafter"/>
</dbReference>
<dbReference type="AlphaFoldDB" id="A0A3A4AVS9"/>
<keyword evidence="6" id="KW-1185">Reference proteome</keyword>
<accession>A0A3A4AVS9</accession>
<dbReference type="Gene3D" id="3.20.20.150">
    <property type="entry name" value="Divalent-metal-dependent TIM barrel enzymes"/>
    <property type="match status" value="1"/>
</dbReference>
<sequence>MRFDVNCSILFTDLPLLERPRAARKAGFEAVEFWWPFAEAVPSDKDVDAFVAALDDAGVRLVGLNFDAGDMAAGSRGLLSGRATSQRFRDNVDVAVGIAERTGCTALNALYGNAAADSDDELAAENLRLAARAAARIGAVVLVEALNAHESPKYPLVSAEDAIGVIDKVGEPNVRFLCDLYHLARMGADLPAVIRAHAARIGHVQIADVPGRGRPGSGELAFGPLFALLAEHGYDGWIGLEYKATGGDEFAWIAEFKESTS</sequence>
<dbReference type="Pfam" id="PF01261">
    <property type="entry name" value="AP_endonuc_2"/>
    <property type="match status" value="1"/>
</dbReference>
<dbReference type="PANTHER" id="PTHR43489:SF6">
    <property type="entry name" value="HYDROXYPYRUVATE ISOMERASE-RELATED"/>
    <property type="match status" value="1"/>
</dbReference>
<name>A0A3A4AVS9_9ACTN</name>
<dbReference type="InterPro" id="IPR026040">
    <property type="entry name" value="HyI-like"/>
</dbReference>
<dbReference type="SUPFAM" id="SSF51658">
    <property type="entry name" value="Xylose isomerase-like"/>
    <property type="match status" value="1"/>
</dbReference>
<proteinExistence type="inferred from homology"/>
<evidence type="ECO:0000256" key="3">
    <source>
        <dbReference type="PIRSR" id="PIRSR006241-50"/>
    </source>
</evidence>
<feature type="domain" description="Xylose isomerase-like TIM barrel" evidence="4">
    <location>
        <begin position="21"/>
        <end position="248"/>
    </location>
</feature>
<feature type="active site" description="Proton donor/acceptor" evidence="3">
    <location>
        <position position="241"/>
    </location>
</feature>
<evidence type="ECO:0000256" key="1">
    <source>
        <dbReference type="ARBA" id="ARBA00023235"/>
    </source>
</evidence>
<comment type="similarity">
    <text evidence="2">Belongs to the hyi family.</text>
</comment>
<evidence type="ECO:0000313" key="6">
    <source>
        <dbReference type="Proteomes" id="UP000265768"/>
    </source>
</evidence>
<protein>
    <submittedName>
        <fullName evidence="5">Hydroxypyruvate isomerase</fullName>
    </submittedName>
</protein>